<dbReference type="OrthoDB" id="9806505at2"/>
<dbReference type="SUPFAM" id="SSF52218">
    <property type="entry name" value="Flavoproteins"/>
    <property type="match status" value="1"/>
</dbReference>
<evidence type="ECO:0000256" key="1">
    <source>
        <dbReference type="SAM" id="SignalP"/>
    </source>
</evidence>
<dbReference type="InterPro" id="IPR008254">
    <property type="entry name" value="Flavodoxin/NO_synth"/>
</dbReference>
<dbReference type="GO" id="GO:0010181">
    <property type="term" value="F:FMN binding"/>
    <property type="evidence" value="ECO:0007669"/>
    <property type="project" value="InterPro"/>
</dbReference>
<dbReference type="PROSITE" id="PS51257">
    <property type="entry name" value="PROKAR_LIPOPROTEIN"/>
    <property type="match status" value="1"/>
</dbReference>
<dbReference type="AlphaFoldDB" id="A0A069D135"/>
<dbReference type="Gene3D" id="3.40.50.360">
    <property type="match status" value="1"/>
</dbReference>
<comment type="caution">
    <text evidence="3">The sequence shown here is derived from an EMBL/GenBank/DDBJ whole genome shotgun (WGS) entry which is preliminary data.</text>
</comment>
<evidence type="ECO:0000313" key="4">
    <source>
        <dbReference type="Proteomes" id="UP000027601"/>
    </source>
</evidence>
<sequence length="182" mass="20584">MKQLFLMLVTAFAITSCGQHAQEKTLVVYFSHTNNTATIAEYIQSLTDADTFRIEPVMPYPSVYEQHEPIAKKERDEQARPALKAEVENLNEYDVIFIGFPIWWEDAPMIIATFLENHDFTGKTVVPFCTHGGGGSGQAFDQVKKYASSAKYLEGYQVKGSRATSDKPNVEQWLKRIGRVKN</sequence>
<reference evidence="3 4" key="1">
    <citation type="journal article" date="2015" name="Microbes Environ.">
        <title>Distribution and evolution of nitrogen fixation genes in the phylum bacteroidetes.</title>
        <authorList>
            <person name="Inoue J."/>
            <person name="Oshima K."/>
            <person name="Suda W."/>
            <person name="Sakamoto M."/>
            <person name="Iino T."/>
            <person name="Noda S."/>
            <person name="Hongoh Y."/>
            <person name="Hattori M."/>
            <person name="Ohkuma M."/>
        </authorList>
    </citation>
    <scope>NUCLEOTIDE SEQUENCE [LARGE SCALE GENOMIC DNA]</scope>
    <source>
        <strain evidence="3 4">JCM 15093</strain>
    </source>
</reference>
<feature type="domain" description="Flavodoxin-like" evidence="2">
    <location>
        <begin position="24"/>
        <end position="175"/>
    </location>
</feature>
<feature type="chain" id="PRO_5001662707" evidence="1">
    <location>
        <begin position="22"/>
        <end position="182"/>
    </location>
</feature>
<dbReference type="PANTHER" id="PTHR39201:SF1">
    <property type="entry name" value="FLAVODOXIN-LIKE DOMAIN-CONTAINING PROTEIN"/>
    <property type="match status" value="1"/>
</dbReference>
<gene>
    <name evidence="3" type="ORF">JCM15093_1770</name>
</gene>
<dbReference type="STRING" id="1121097.GCA_000428125_02023"/>
<dbReference type="Pfam" id="PF12682">
    <property type="entry name" value="Flavodoxin_4"/>
    <property type="match status" value="1"/>
</dbReference>
<organism evidence="3 4">
    <name type="scientific">Bacteroides graminisolvens DSM 19988 = JCM 15093</name>
    <dbReference type="NCBI Taxonomy" id="1121097"/>
    <lineage>
        <taxon>Bacteria</taxon>
        <taxon>Pseudomonadati</taxon>
        <taxon>Bacteroidota</taxon>
        <taxon>Bacteroidia</taxon>
        <taxon>Bacteroidales</taxon>
        <taxon>Bacteroidaceae</taxon>
        <taxon>Bacteroides</taxon>
    </lineage>
</organism>
<dbReference type="Proteomes" id="UP000027601">
    <property type="component" value="Unassembled WGS sequence"/>
</dbReference>
<protein>
    <submittedName>
        <fullName evidence="3">Flavodoxin</fullName>
    </submittedName>
</protein>
<evidence type="ECO:0000259" key="2">
    <source>
        <dbReference type="Pfam" id="PF12682"/>
    </source>
</evidence>
<dbReference type="RefSeq" id="WP_024996461.1">
    <property type="nucleotide sequence ID" value="NZ_ATZI01000007.1"/>
</dbReference>
<name>A0A069D135_9BACE</name>
<evidence type="ECO:0000313" key="3">
    <source>
        <dbReference type="EMBL" id="GAK36598.1"/>
    </source>
</evidence>
<dbReference type="eggNOG" id="COG0716">
    <property type="taxonomic scope" value="Bacteria"/>
</dbReference>
<dbReference type="PANTHER" id="PTHR39201">
    <property type="entry name" value="EXPORTED PROTEIN-RELATED"/>
    <property type="match status" value="1"/>
</dbReference>
<feature type="signal peptide" evidence="1">
    <location>
        <begin position="1"/>
        <end position="21"/>
    </location>
</feature>
<keyword evidence="1" id="KW-0732">Signal</keyword>
<keyword evidence="4" id="KW-1185">Reference proteome</keyword>
<dbReference type="InterPro" id="IPR029039">
    <property type="entry name" value="Flavoprotein-like_sf"/>
</dbReference>
<accession>A0A069D135</accession>
<dbReference type="EMBL" id="BAJS01000008">
    <property type="protein sequence ID" value="GAK36598.1"/>
    <property type="molecule type" value="Genomic_DNA"/>
</dbReference>
<proteinExistence type="predicted"/>